<feature type="transmembrane region" description="Helical" evidence="12">
    <location>
        <begin position="223"/>
        <end position="242"/>
    </location>
</feature>
<evidence type="ECO:0000256" key="4">
    <source>
        <dbReference type="ARBA" id="ARBA00022475"/>
    </source>
</evidence>
<dbReference type="InterPro" id="IPR038377">
    <property type="entry name" value="Na/Glc_symporter_sf"/>
</dbReference>
<evidence type="ECO:0000313" key="13">
    <source>
        <dbReference type="EMBL" id="RJT12228.1"/>
    </source>
</evidence>
<evidence type="ECO:0000256" key="5">
    <source>
        <dbReference type="ARBA" id="ARBA00022692"/>
    </source>
</evidence>
<dbReference type="Gene3D" id="1.20.1730.10">
    <property type="entry name" value="Sodium/glucose cotransporter"/>
    <property type="match status" value="1"/>
</dbReference>
<dbReference type="Proteomes" id="UP000284119">
    <property type="component" value="Unassembled WGS sequence"/>
</dbReference>
<comment type="subcellular location">
    <subcellularLocation>
        <location evidence="1">Cell membrane</location>
        <topology evidence="1">Multi-pass membrane protein</topology>
    </subcellularLocation>
</comment>
<keyword evidence="6 12" id="KW-1133">Transmembrane helix</keyword>
<evidence type="ECO:0000256" key="3">
    <source>
        <dbReference type="ARBA" id="ARBA00022448"/>
    </source>
</evidence>
<feature type="transmembrane region" description="Helical" evidence="12">
    <location>
        <begin position="69"/>
        <end position="91"/>
    </location>
</feature>
<protein>
    <submittedName>
        <fullName evidence="13">Transporter</fullName>
    </submittedName>
</protein>
<keyword evidence="8" id="KW-0406">Ion transport</keyword>
<feature type="transmembrane region" description="Helical" evidence="12">
    <location>
        <begin position="555"/>
        <end position="573"/>
    </location>
</feature>
<evidence type="ECO:0000256" key="9">
    <source>
        <dbReference type="ARBA" id="ARBA00023136"/>
    </source>
</evidence>
<comment type="similarity">
    <text evidence="2 11">Belongs to the sodium:solute symporter (SSF) (TC 2.A.21) family.</text>
</comment>
<dbReference type="InterPro" id="IPR051163">
    <property type="entry name" value="Sodium:Solute_Symporter_SSF"/>
</dbReference>
<evidence type="ECO:0000256" key="11">
    <source>
        <dbReference type="RuleBase" id="RU362091"/>
    </source>
</evidence>
<feature type="transmembrane region" description="Helical" evidence="12">
    <location>
        <begin position="263"/>
        <end position="286"/>
    </location>
</feature>
<dbReference type="EMBL" id="RAHG01000006">
    <property type="protein sequence ID" value="RJT12228.1"/>
    <property type="molecule type" value="Genomic_DNA"/>
</dbReference>
<feature type="transmembrane region" description="Helical" evidence="12">
    <location>
        <begin position="470"/>
        <end position="493"/>
    </location>
</feature>
<dbReference type="PROSITE" id="PS50283">
    <property type="entry name" value="NA_SOLUT_SYMP_3"/>
    <property type="match status" value="1"/>
</dbReference>
<accession>A0ABX9P1E6</accession>
<feature type="transmembrane region" description="Helical" evidence="12">
    <location>
        <begin position="400"/>
        <end position="421"/>
    </location>
</feature>
<organism evidence="13 14">
    <name type="scientific">Rahnella inusitata</name>
    <dbReference type="NCBI Taxonomy" id="58169"/>
    <lineage>
        <taxon>Bacteria</taxon>
        <taxon>Pseudomonadati</taxon>
        <taxon>Pseudomonadota</taxon>
        <taxon>Gammaproteobacteria</taxon>
        <taxon>Enterobacterales</taxon>
        <taxon>Yersiniaceae</taxon>
        <taxon>Rahnella</taxon>
    </lineage>
</organism>
<name>A0ABX9P1E6_9GAMM</name>
<evidence type="ECO:0000256" key="8">
    <source>
        <dbReference type="ARBA" id="ARBA00023065"/>
    </source>
</evidence>
<dbReference type="SUPFAM" id="SSF56300">
    <property type="entry name" value="Metallo-dependent phosphatases"/>
    <property type="match status" value="1"/>
</dbReference>
<feature type="transmembrane region" description="Helical" evidence="12">
    <location>
        <begin position="368"/>
        <end position="388"/>
    </location>
</feature>
<feature type="transmembrane region" description="Helical" evidence="12">
    <location>
        <begin position="118"/>
        <end position="146"/>
    </location>
</feature>
<dbReference type="InterPro" id="IPR001734">
    <property type="entry name" value="Na/solute_symporter"/>
</dbReference>
<keyword evidence="3" id="KW-0813">Transport</keyword>
<dbReference type="InterPro" id="IPR029052">
    <property type="entry name" value="Metallo-depent_PP-like"/>
</dbReference>
<evidence type="ECO:0000256" key="12">
    <source>
        <dbReference type="SAM" id="Phobius"/>
    </source>
</evidence>
<keyword evidence="9 12" id="KW-0472">Membrane</keyword>
<feature type="transmembrane region" description="Helical" evidence="12">
    <location>
        <begin position="6"/>
        <end position="22"/>
    </location>
</feature>
<feature type="transmembrane region" description="Helical" evidence="12">
    <location>
        <begin position="428"/>
        <end position="450"/>
    </location>
</feature>
<dbReference type="PANTHER" id="PTHR42985:SF40">
    <property type="entry name" value="LD47995P-RELATED"/>
    <property type="match status" value="1"/>
</dbReference>
<evidence type="ECO:0000256" key="2">
    <source>
        <dbReference type="ARBA" id="ARBA00006434"/>
    </source>
</evidence>
<gene>
    <name evidence="13" type="ORF">D5396_13865</name>
</gene>
<keyword evidence="5 12" id="KW-0812">Transmembrane</keyword>
<keyword evidence="4" id="KW-1003">Cell membrane</keyword>
<evidence type="ECO:0000256" key="7">
    <source>
        <dbReference type="ARBA" id="ARBA00023053"/>
    </source>
</evidence>
<evidence type="ECO:0000256" key="6">
    <source>
        <dbReference type="ARBA" id="ARBA00022989"/>
    </source>
</evidence>
<feature type="transmembrane region" description="Helical" evidence="12">
    <location>
        <begin position="152"/>
        <end position="174"/>
    </location>
</feature>
<keyword evidence="14" id="KW-1185">Reference proteome</keyword>
<reference evidence="13 14" key="1">
    <citation type="submission" date="2018-09" db="EMBL/GenBank/DDBJ databases">
        <authorList>
            <person name="Le Fleche-Mateos A."/>
        </authorList>
    </citation>
    <scope>NUCLEOTIDE SEQUENCE [LARGE SCALE GENOMIC DNA]</scope>
    <source>
        <strain evidence="13 14">DSM 30078</strain>
    </source>
</reference>
<evidence type="ECO:0000256" key="1">
    <source>
        <dbReference type="ARBA" id="ARBA00004651"/>
    </source>
</evidence>
<feature type="transmembrane region" description="Helical" evidence="12">
    <location>
        <begin position="42"/>
        <end position="63"/>
    </location>
</feature>
<evidence type="ECO:0000313" key="14">
    <source>
        <dbReference type="Proteomes" id="UP000284119"/>
    </source>
</evidence>
<feature type="transmembrane region" description="Helical" evidence="12">
    <location>
        <begin position="532"/>
        <end position="549"/>
    </location>
</feature>
<feature type="transmembrane region" description="Helical" evidence="12">
    <location>
        <begin position="181"/>
        <end position="203"/>
    </location>
</feature>
<comment type="caution">
    <text evidence="13">The sequence shown here is derived from an EMBL/GenBank/DDBJ whole genome shotgun (WGS) entry which is preliminary data.</text>
</comment>
<keyword evidence="7" id="KW-0915">Sodium</keyword>
<sequence>MDINVLVMIGYFVLMIAISYAFKKMASGSSSHYFRGGGRMLWWMVGATAFMIQFSAWTFTGAAGQAYRYGFNVVSVFAGNVFGYLIAWWWFATRFRQLRVDTATEAINHRFGKGNEQFFTWMIIPLSILSAGVWLNSLAVFASAVFKHDITLTLWVTGVVVLVISLLSGAWGVVASDFVQTLVVAIISIACAVVALFKVGGPVKLVTEFPSGFFTGPDVGPHYISLLVACFLFFFIKNVQSINNLQDSYRFLNAKDSFNAKKAALFALVLMFVGTLIWFIPPWAVAVLYPDAATAHPELGKNATDAVYLIFAERAMPLGTVGLLMAGLFAATMSSMDCALNRNSGIFVRSFWTPVVNRNGARSDKYQLRVGQIACVVNGVLVILVAQYMHTMQTVSLFDLMMKVGTLMQAPIVVPLFLGVFIRKTPDWAGWATVLFGLGVSYVVANVFTAPDVARALGITLTARELLDVAIMWNIFSHMVFTGGFFCLTSLFYREANTSREAQRKQFFIDMETPVYADNEQDEFDRLQRDKIGRISMYMGAGLLLMVLVPNPLWGRILFLLCALSILIFGWVLHRSAEKGMTAAKAEKAAAADKVKIATSQR</sequence>
<proteinExistence type="inferred from homology"/>
<dbReference type="RefSeq" id="WP_112167998.1">
    <property type="nucleotide sequence ID" value="NZ_JYDE01000023.1"/>
</dbReference>
<keyword evidence="10" id="KW-0739">Sodium transport</keyword>
<dbReference type="Pfam" id="PF00474">
    <property type="entry name" value="SSF"/>
    <property type="match status" value="1"/>
</dbReference>
<evidence type="ECO:0000256" key="10">
    <source>
        <dbReference type="ARBA" id="ARBA00023201"/>
    </source>
</evidence>
<dbReference type="PANTHER" id="PTHR42985">
    <property type="entry name" value="SODIUM-COUPLED MONOCARBOXYLATE TRANSPORTER"/>
    <property type="match status" value="1"/>
</dbReference>
<feature type="transmembrane region" description="Helical" evidence="12">
    <location>
        <begin position="306"/>
        <end position="332"/>
    </location>
</feature>